<dbReference type="AlphaFoldDB" id="A0A183GPU1"/>
<organism evidence="2 3">
    <name type="scientific">Heligmosomoides polygyrus</name>
    <name type="common">Parasitic roundworm</name>
    <dbReference type="NCBI Taxonomy" id="6339"/>
    <lineage>
        <taxon>Eukaryota</taxon>
        <taxon>Metazoa</taxon>
        <taxon>Ecdysozoa</taxon>
        <taxon>Nematoda</taxon>
        <taxon>Chromadorea</taxon>
        <taxon>Rhabditida</taxon>
        <taxon>Rhabditina</taxon>
        <taxon>Rhabditomorpha</taxon>
        <taxon>Strongyloidea</taxon>
        <taxon>Heligmosomidae</taxon>
        <taxon>Heligmosomoides</taxon>
    </lineage>
</organism>
<accession>A0A3P8DSK0</accession>
<name>A0A183GPU1_HELPZ</name>
<dbReference type="OrthoDB" id="338814at2759"/>
<dbReference type="Proteomes" id="UP000050761">
    <property type="component" value="Unassembled WGS sequence"/>
</dbReference>
<reference evidence="3" key="2">
    <citation type="submission" date="2019-09" db="UniProtKB">
        <authorList>
            <consortium name="WormBaseParasite"/>
        </authorList>
    </citation>
    <scope>IDENTIFICATION</scope>
</reference>
<dbReference type="WBParaSite" id="HPBE_0002471101-mRNA-1">
    <property type="protein sequence ID" value="HPBE_0002471101-mRNA-1"/>
    <property type="gene ID" value="HPBE_0002471101"/>
</dbReference>
<reference evidence="1 2" key="1">
    <citation type="submission" date="2018-11" db="EMBL/GenBank/DDBJ databases">
        <authorList>
            <consortium name="Pathogen Informatics"/>
        </authorList>
    </citation>
    <scope>NUCLEOTIDE SEQUENCE [LARGE SCALE GENOMIC DNA]</scope>
</reference>
<keyword evidence="2" id="KW-1185">Reference proteome</keyword>
<evidence type="ECO:0000313" key="3">
    <source>
        <dbReference type="WBParaSite" id="HPBE_0002471101-mRNA-1"/>
    </source>
</evidence>
<evidence type="ECO:0000313" key="2">
    <source>
        <dbReference type="Proteomes" id="UP000050761"/>
    </source>
</evidence>
<sequence length="165" mass="17638">MVDLNEPKPSSQDDAMAMAELVGFLEPSTRVDVRRTALDVVISLSGALDGSAGRLFMSNGCAMGTAICKLCESTLSDRSHTLTALTNFSSASAEVADFILKKSKCTQLAYDYCRAGAALANVSARLLTNLSRHFPDRVDEQLTRHDPDALVVLAGECPSRPISSQ</sequence>
<accession>A0A183GPU1</accession>
<protein>
    <submittedName>
        <fullName evidence="3">Protein AMN1 homolog</fullName>
    </submittedName>
</protein>
<proteinExistence type="predicted"/>
<dbReference type="EMBL" id="UZAH01036723">
    <property type="protein sequence ID" value="VDP46841.1"/>
    <property type="molecule type" value="Genomic_DNA"/>
</dbReference>
<evidence type="ECO:0000313" key="1">
    <source>
        <dbReference type="EMBL" id="VDP46841.1"/>
    </source>
</evidence>
<gene>
    <name evidence="1" type="ORF">HPBE_LOCUS24709</name>
</gene>